<evidence type="ECO:0000256" key="4">
    <source>
        <dbReference type="ARBA" id="ARBA00022989"/>
    </source>
</evidence>
<evidence type="ECO:0000256" key="5">
    <source>
        <dbReference type="ARBA" id="ARBA00023136"/>
    </source>
</evidence>
<dbReference type="EMBL" id="BAAADM010000054">
    <property type="protein sequence ID" value="GAA0442599.1"/>
    <property type="molecule type" value="Genomic_DNA"/>
</dbReference>
<dbReference type="CDD" id="cd13124">
    <property type="entry name" value="MATE_SpoVB_like"/>
    <property type="match status" value="1"/>
</dbReference>
<dbReference type="InterPro" id="IPR002797">
    <property type="entry name" value="Polysacc_synth"/>
</dbReference>
<proteinExistence type="predicted"/>
<feature type="transmembrane region" description="Helical" evidence="6">
    <location>
        <begin position="412"/>
        <end position="437"/>
    </location>
</feature>
<evidence type="ECO:0000313" key="8">
    <source>
        <dbReference type="Proteomes" id="UP001501459"/>
    </source>
</evidence>
<dbReference type="NCBIfam" id="TIGR02900">
    <property type="entry name" value="spore_V_B"/>
    <property type="match status" value="1"/>
</dbReference>
<feature type="transmembrane region" description="Helical" evidence="6">
    <location>
        <begin position="326"/>
        <end position="350"/>
    </location>
</feature>
<sequence length="517" mass="57264">MTKQTFLQGTLILIIAGMITRLLGFINRLVVARVMGEEGVGLYMMALPTLFLVITLTQLGLPVAISKRVAEAEARYNHAKVKQILVISLVLTSIASVIFTAGMILAAPLIATTLLTDERTVYPLIAISPIVPIIALSSILKGYFQGRRNMTPQSYSLVIEQAVRITFVAFFIHLLLPYGVEFAAAGAMFSVILGEFASLMFLIWLFKRKKIVRIRHRFFQYITSSKQTIKELFSIALPSTGSRLIGNISHFLEPILVAQSLALAGISSSMATKQYGELTGYVLPLLFLPTFITNSLSIALVPTISEADAHKHTHTIHYRIRQAIRISFASGGLATVVLTLFASPILTFMYGTADASHFLVLMAPFFLLLYIQSPLQAALQAMDLARPAMWNSLIGAAMKLSVLFLLASNPAFGINGVAIAMSAGVILVTLLHLASLYKEIKFFIPWNDLLKMMVLVIATWLCGHYLKNIFTGFESNLFALILIIFFLSCIYVVLLLALRFITKEELRQIPFLQKWIH</sequence>
<gene>
    <name evidence="7" type="primary">spoVB</name>
    <name evidence="7" type="ORF">GCM10008983_19600</name>
</gene>
<keyword evidence="5 6" id="KW-0472">Membrane</keyword>
<keyword evidence="3 6" id="KW-0812">Transmembrane</keyword>
<dbReference type="Pfam" id="PF01943">
    <property type="entry name" value="Polysacc_synt"/>
    <property type="match status" value="1"/>
</dbReference>
<dbReference type="InterPro" id="IPR014249">
    <property type="entry name" value="Spore_V_B"/>
</dbReference>
<evidence type="ECO:0000256" key="2">
    <source>
        <dbReference type="ARBA" id="ARBA00022475"/>
    </source>
</evidence>
<feature type="transmembrane region" description="Helical" evidence="6">
    <location>
        <begin position="155"/>
        <end position="176"/>
    </location>
</feature>
<evidence type="ECO:0000313" key="7">
    <source>
        <dbReference type="EMBL" id="GAA0442599.1"/>
    </source>
</evidence>
<dbReference type="Proteomes" id="UP001501459">
    <property type="component" value="Unassembled WGS sequence"/>
</dbReference>
<comment type="caution">
    <text evidence="7">The sequence shown here is derived from an EMBL/GenBank/DDBJ whole genome shotgun (WGS) entry which is preliminary data.</text>
</comment>
<organism evidence="7 8">
    <name type="scientific">Lentibacillus halophilus</name>
    <dbReference type="NCBI Taxonomy" id="295065"/>
    <lineage>
        <taxon>Bacteria</taxon>
        <taxon>Bacillati</taxon>
        <taxon>Bacillota</taxon>
        <taxon>Bacilli</taxon>
        <taxon>Bacillales</taxon>
        <taxon>Bacillaceae</taxon>
        <taxon>Lentibacillus</taxon>
    </lineage>
</organism>
<feature type="transmembrane region" description="Helical" evidence="6">
    <location>
        <begin position="40"/>
        <end position="63"/>
    </location>
</feature>
<feature type="transmembrane region" description="Helical" evidence="6">
    <location>
        <begin position="387"/>
        <end position="406"/>
    </location>
</feature>
<dbReference type="InterPro" id="IPR050833">
    <property type="entry name" value="Poly_Biosynth_Transport"/>
</dbReference>
<evidence type="ECO:0000256" key="1">
    <source>
        <dbReference type="ARBA" id="ARBA00004651"/>
    </source>
</evidence>
<dbReference type="PANTHER" id="PTHR30250">
    <property type="entry name" value="PST FAMILY PREDICTED COLANIC ACID TRANSPORTER"/>
    <property type="match status" value="1"/>
</dbReference>
<protein>
    <submittedName>
        <fullName evidence="7">Stage V sporulation protein B</fullName>
    </submittedName>
</protein>
<feature type="transmembrane region" description="Helical" evidence="6">
    <location>
        <begin position="449"/>
        <end position="466"/>
    </location>
</feature>
<dbReference type="PIRSF" id="PIRSF038958">
    <property type="entry name" value="PG_synth_SpoVB"/>
    <property type="match status" value="1"/>
</dbReference>
<name>A0ABP3J5M3_9BACI</name>
<dbReference type="PANTHER" id="PTHR30250:SF24">
    <property type="entry name" value="STAGE V SPORULATION PROTEIN B"/>
    <property type="match status" value="1"/>
</dbReference>
<evidence type="ECO:0000256" key="6">
    <source>
        <dbReference type="SAM" id="Phobius"/>
    </source>
</evidence>
<feature type="transmembrane region" description="Helical" evidence="6">
    <location>
        <begin position="122"/>
        <end position="143"/>
    </location>
</feature>
<feature type="transmembrane region" description="Helical" evidence="6">
    <location>
        <begin position="356"/>
        <end position="375"/>
    </location>
</feature>
<keyword evidence="8" id="KW-1185">Reference proteome</keyword>
<keyword evidence="2" id="KW-1003">Cell membrane</keyword>
<keyword evidence="4 6" id="KW-1133">Transmembrane helix</keyword>
<feature type="transmembrane region" description="Helical" evidence="6">
    <location>
        <begin position="84"/>
        <end position="110"/>
    </location>
</feature>
<feature type="transmembrane region" description="Helical" evidence="6">
    <location>
        <begin position="182"/>
        <end position="206"/>
    </location>
</feature>
<evidence type="ECO:0000256" key="3">
    <source>
        <dbReference type="ARBA" id="ARBA00022692"/>
    </source>
</evidence>
<dbReference type="RefSeq" id="WP_343752670.1">
    <property type="nucleotide sequence ID" value="NZ_BAAADM010000054.1"/>
</dbReference>
<comment type="subcellular location">
    <subcellularLocation>
        <location evidence="1">Cell membrane</location>
        <topology evidence="1">Multi-pass membrane protein</topology>
    </subcellularLocation>
</comment>
<feature type="transmembrane region" description="Helical" evidence="6">
    <location>
        <begin position="478"/>
        <end position="498"/>
    </location>
</feature>
<accession>A0ABP3J5M3</accession>
<dbReference type="InterPro" id="IPR024923">
    <property type="entry name" value="PG_synth_SpoVB"/>
</dbReference>
<reference evidence="8" key="1">
    <citation type="journal article" date="2019" name="Int. J. Syst. Evol. Microbiol.">
        <title>The Global Catalogue of Microorganisms (GCM) 10K type strain sequencing project: providing services to taxonomists for standard genome sequencing and annotation.</title>
        <authorList>
            <consortium name="The Broad Institute Genomics Platform"/>
            <consortium name="The Broad Institute Genome Sequencing Center for Infectious Disease"/>
            <person name="Wu L."/>
            <person name="Ma J."/>
        </authorList>
    </citation>
    <scope>NUCLEOTIDE SEQUENCE [LARGE SCALE GENOMIC DNA]</scope>
    <source>
        <strain evidence="8">JCM 12149</strain>
    </source>
</reference>